<dbReference type="AlphaFoldDB" id="A0A4C1XKN8"/>
<comment type="caution">
    <text evidence="2">The sequence shown here is derived from an EMBL/GenBank/DDBJ whole genome shotgun (WGS) entry which is preliminary data.</text>
</comment>
<feature type="region of interest" description="Disordered" evidence="1">
    <location>
        <begin position="95"/>
        <end position="142"/>
    </location>
</feature>
<evidence type="ECO:0000313" key="2">
    <source>
        <dbReference type="EMBL" id="GBP64351.1"/>
    </source>
</evidence>
<feature type="compositionally biased region" description="Basic and acidic residues" evidence="1">
    <location>
        <begin position="133"/>
        <end position="142"/>
    </location>
</feature>
<reference evidence="2 3" key="1">
    <citation type="journal article" date="2019" name="Commun. Biol.">
        <title>The bagworm genome reveals a unique fibroin gene that provides high tensile strength.</title>
        <authorList>
            <person name="Kono N."/>
            <person name="Nakamura H."/>
            <person name="Ohtoshi R."/>
            <person name="Tomita M."/>
            <person name="Numata K."/>
            <person name="Arakawa K."/>
        </authorList>
    </citation>
    <scope>NUCLEOTIDE SEQUENCE [LARGE SCALE GENOMIC DNA]</scope>
</reference>
<dbReference type="EMBL" id="BGZK01000895">
    <property type="protein sequence ID" value="GBP64351.1"/>
    <property type="molecule type" value="Genomic_DNA"/>
</dbReference>
<feature type="region of interest" description="Disordered" evidence="1">
    <location>
        <begin position="213"/>
        <end position="237"/>
    </location>
</feature>
<dbReference type="Proteomes" id="UP000299102">
    <property type="component" value="Unassembled WGS sequence"/>
</dbReference>
<keyword evidence="3" id="KW-1185">Reference proteome</keyword>
<accession>A0A4C1XKN8</accession>
<proteinExistence type="predicted"/>
<organism evidence="2 3">
    <name type="scientific">Eumeta variegata</name>
    <name type="common">Bagworm moth</name>
    <name type="synonym">Eumeta japonica</name>
    <dbReference type="NCBI Taxonomy" id="151549"/>
    <lineage>
        <taxon>Eukaryota</taxon>
        <taxon>Metazoa</taxon>
        <taxon>Ecdysozoa</taxon>
        <taxon>Arthropoda</taxon>
        <taxon>Hexapoda</taxon>
        <taxon>Insecta</taxon>
        <taxon>Pterygota</taxon>
        <taxon>Neoptera</taxon>
        <taxon>Endopterygota</taxon>
        <taxon>Lepidoptera</taxon>
        <taxon>Glossata</taxon>
        <taxon>Ditrysia</taxon>
        <taxon>Tineoidea</taxon>
        <taxon>Psychidae</taxon>
        <taxon>Oiketicinae</taxon>
        <taxon>Eumeta</taxon>
    </lineage>
</organism>
<protein>
    <submittedName>
        <fullName evidence="2">Uncharacterized protein</fullName>
    </submittedName>
</protein>
<gene>
    <name evidence="2" type="ORF">EVAR_14919_1</name>
</gene>
<evidence type="ECO:0000313" key="3">
    <source>
        <dbReference type="Proteomes" id="UP000299102"/>
    </source>
</evidence>
<evidence type="ECO:0000256" key="1">
    <source>
        <dbReference type="SAM" id="MobiDB-lite"/>
    </source>
</evidence>
<name>A0A4C1XKN8_EUMVA</name>
<sequence>MVNMVNNILYHAHYEANEIGFVSIRSLFVITDECRNNRECTFEQRSRFRRRFDGTSSIQRRMFLLGSFTGGNFSTVKNASADRRAPAYVRRDDSLAPRNPFISDGECSDRGRLTKAPAPNRQTRNNGPARPRRPTEDCGRNHSDAVCAIGKHLRELDDTQRRPDAPYVTRYEQLTRPAYDRIYLGKPKAADESDTPVCPDTWTAHNGFFYSSPPLSHEDNYKNKSGLRPPRREHSRRLGVSKDFEGAAWLYVQQ</sequence>